<evidence type="ECO:0000313" key="2">
    <source>
        <dbReference type="EMBL" id="MCJ2378731.1"/>
    </source>
</evidence>
<name>A0A9X2AXS2_9VIBR</name>
<organism evidence="2 3">
    <name type="scientific">Vibrio gelatinilyticus</name>
    <dbReference type="NCBI Taxonomy" id="2893468"/>
    <lineage>
        <taxon>Bacteria</taxon>
        <taxon>Pseudomonadati</taxon>
        <taxon>Pseudomonadota</taxon>
        <taxon>Gammaproteobacteria</taxon>
        <taxon>Vibrionales</taxon>
        <taxon>Vibrionaceae</taxon>
        <taxon>Vibrio</taxon>
    </lineage>
</organism>
<keyword evidence="1" id="KW-1133">Transmembrane helix</keyword>
<dbReference type="RefSeq" id="WP_244359128.1">
    <property type="nucleotide sequence ID" value="NZ_JAJNNZ010000021.1"/>
</dbReference>
<dbReference type="AlphaFoldDB" id="A0A9X2AXS2"/>
<keyword evidence="3" id="KW-1185">Reference proteome</keyword>
<proteinExistence type="predicted"/>
<keyword evidence="1" id="KW-0812">Transmembrane</keyword>
<feature type="transmembrane region" description="Helical" evidence="1">
    <location>
        <begin position="6"/>
        <end position="24"/>
    </location>
</feature>
<gene>
    <name evidence="2" type="ORF">LNL84_18120</name>
</gene>
<dbReference type="EMBL" id="JAJNNZ010000021">
    <property type="protein sequence ID" value="MCJ2378731.1"/>
    <property type="molecule type" value="Genomic_DNA"/>
</dbReference>
<dbReference type="InterPro" id="IPR019635">
    <property type="entry name" value="DUF2500"/>
</dbReference>
<protein>
    <submittedName>
        <fullName evidence="2">DUF2500 domain-containing protein</fullName>
    </submittedName>
</protein>
<keyword evidence="1" id="KW-0472">Membrane</keyword>
<accession>A0A9X2AXS2</accession>
<evidence type="ECO:0000313" key="3">
    <source>
        <dbReference type="Proteomes" id="UP001139488"/>
    </source>
</evidence>
<dbReference type="Proteomes" id="UP001139488">
    <property type="component" value="Unassembled WGS sequence"/>
</dbReference>
<sequence length="108" mass="12554">MPTVLILSIFILIIVAACFFSLFYTKHISGKDAPEQQALVTILDKQAVTPTDPDSHEEEYWIYVRKGRFGPKREFQIGVQYYHHLNPGDRGILTYQGQRFLHFALQRN</sequence>
<dbReference type="Pfam" id="PF10694">
    <property type="entry name" value="DUF2500"/>
    <property type="match status" value="1"/>
</dbReference>
<evidence type="ECO:0000256" key="1">
    <source>
        <dbReference type="SAM" id="Phobius"/>
    </source>
</evidence>
<reference evidence="2" key="1">
    <citation type="submission" date="2021-11" db="EMBL/GenBank/DDBJ databases">
        <title>Vibrio ZSDE26 sp. nov. and Vibrio ZSDZ34 sp. nov., isolated from coastal seawater in Qingdao.</title>
        <authorList>
            <person name="Zhang P."/>
        </authorList>
    </citation>
    <scope>NUCLEOTIDE SEQUENCE</scope>
    <source>
        <strain evidence="2">ZSDZ34</strain>
    </source>
</reference>
<comment type="caution">
    <text evidence="2">The sequence shown here is derived from an EMBL/GenBank/DDBJ whole genome shotgun (WGS) entry which is preliminary data.</text>
</comment>
<dbReference type="Gene3D" id="2.40.50.660">
    <property type="match status" value="1"/>
</dbReference>